<dbReference type="OrthoDB" id="6382435at2759"/>
<dbReference type="GO" id="GO:0030515">
    <property type="term" value="F:snoRNA binding"/>
    <property type="evidence" value="ECO:0007669"/>
    <property type="project" value="TreeGrafter"/>
</dbReference>
<comment type="function">
    <text evidence="8">Involved in nucleolar processing of pre-18S ribosomal RNA.</text>
</comment>
<dbReference type="EMBL" id="CAJPEV010000077">
    <property type="protein sequence ID" value="CAG0880173.1"/>
    <property type="molecule type" value="Genomic_DNA"/>
</dbReference>
<dbReference type="EMBL" id="LR899594">
    <property type="protein sequence ID" value="CAD7240940.1"/>
    <property type="molecule type" value="Genomic_DNA"/>
</dbReference>
<dbReference type="PROSITE" id="PS50077">
    <property type="entry name" value="HEAT_REPEAT"/>
    <property type="match status" value="1"/>
</dbReference>
<keyword evidence="3 8" id="KW-0690">Ribosome biogenesis</keyword>
<keyword evidence="11" id="KW-1185">Reference proteome</keyword>
<keyword evidence="4 8" id="KW-0698">rRNA processing</keyword>
<evidence type="ECO:0000256" key="5">
    <source>
        <dbReference type="ARBA" id="ARBA00023242"/>
    </source>
</evidence>
<name>A0A7R8WZ51_9CRUS</name>
<organism evidence="10">
    <name type="scientific">Darwinula stevensoni</name>
    <dbReference type="NCBI Taxonomy" id="69355"/>
    <lineage>
        <taxon>Eukaryota</taxon>
        <taxon>Metazoa</taxon>
        <taxon>Ecdysozoa</taxon>
        <taxon>Arthropoda</taxon>
        <taxon>Crustacea</taxon>
        <taxon>Oligostraca</taxon>
        <taxon>Ostracoda</taxon>
        <taxon>Podocopa</taxon>
        <taxon>Podocopida</taxon>
        <taxon>Darwinulocopina</taxon>
        <taxon>Darwinuloidea</taxon>
        <taxon>Darwinulidae</taxon>
        <taxon>Darwinula</taxon>
    </lineage>
</organism>
<protein>
    <recommendedName>
        <fullName evidence="8">HEAT repeat-containing protein 1</fullName>
    </recommendedName>
</protein>
<dbReference type="InterPro" id="IPR040191">
    <property type="entry name" value="UTP10"/>
</dbReference>
<reference evidence="10" key="1">
    <citation type="submission" date="2020-11" db="EMBL/GenBank/DDBJ databases">
        <authorList>
            <person name="Tran Van P."/>
        </authorList>
    </citation>
    <scope>NUCLEOTIDE SEQUENCE</scope>
</reference>
<evidence type="ECO:0000256" key="4">
    <source>
        <dbReference type="ARBA" id="ARBA00022552"/>
    </source>
</evidence>
<evidence type="ECO:0000313" key="11">
    <source>
        <dbReference type="Proteomes" id="UP000677054"/>
    </source>
</evidence>
<dbReference type="GO" id="GO:0030686">
    <property type="term" value="C:90S preribosome"/>
    <property type="evidence" value="ECO:0007669"/>
    <property type="project" value="TreeGrafter"/>
</dbReference>
<dbReference type="Proteomes" id="UP000677054">
    <property type="component" value="Unassembled WGS sequence"/>
</dbReference>
<dbReference type="GO" id="GO:0000462">
    <property type="term" value="P:maturation of SSU-rRNA from tricistronic rRNA transcript (SSU-rRNA, 5.8S rRNA, LSU-rRNA)"/>
    <property type="evidence" value="ECO:0007669"/>
    <property type="project" value="TreeGrafter"/>
</dbReference>
<evidence type="ECO:0000313" key="10">
    <source>
        <dbReference type="EMBL" id="CAD7240940.1"/>
    </source>
</evidence>
<dbReference type="SUPFAM" id="SSF48371">
    <property type="entry name" value="ARM repeat"/>
    <property type="match status" value="2"/>
</dbReference>
<dbReference type="GO" id="GO:0034455">
    <property type="term" value="C:t-UTP complex"/>
    <property type="evidence" value="ECO:0007669"/>
    <property type="project" value="TreeGrafter"/>
</dbReference>
<dbReference type="InterPro" id="IPR056473">
    <property type="entry name" value="HEAT_Utp10/HEAT1"/>
</dbReference>
<dbReference type="Pfam" id="PF08146">
    <property type="entry name" value="BP28CT"/>
    <property type="match status" value="1"/>
</dbReference>
<keyword evidence="6 8" id="KW-0687">Ribonucleoprotein</keyword>
<feature type="repeat" description="HEAT" evidence="7">
    <location>
        <begin position="2053"/>
        <end position="2089"/>
    </location>
</feature>
<proteinExistence type="inferred from homology"/>
<dbReference type="GO" id="GO:0045943">
    <property type="term" value="P:positive regulation of transcription by RNA polymerase I"/>
    <property type="evidence" value="ECO:0007669"/>
    <property type="project" value="TreeGrafter"/>
</dbReference>
<dbReference type="InterPro" id="IPR022125">
    <property type="entry name" value="U3snoRNP10_N"/>
</dbReference>
<comment type="similarity">
    <text evidence="2 8">Belongs to the HEATR1/UTP10 family.</text>
</comment>
<dbReference type="Gene3D" id="1.25.10.10">
    <property type="entry name" value="Leucine-rich Repeat Variant"/>
    <property type="match status" value="2"/>
</dbReference>
<keyword evidence="5 8" id="KW-0539">Nucleus</keyword>
<dbReference type="InterPro" id="IPR011989">
    <property type="entry name" value="ARM-like"/>
</dbReference>
<dbReference type="GO" id="GO:0032040">
    <property type="term" value="C:small-subunit processome"/>
    <property type="evidence" value="ECO:0007669"/>
    <property type="project" value="TreeGrafter"/>
</dbReference>
<dbReference type="SMART" id="SM01036">
    <property type="entry name" value="BP28CT"/>
    <property type="match status" value="1"/>
</dbReference>
<evidence type="ECO:0000256" key="8">
    <source>
        <dbReference type="RuleBase" id="RU367065"/>
    </source>
</evidence>
<evidence type="ECO:0000256" key="1">
    <source>
        <dbReference type="ARBA" id="ARBA00004604"/>
    </source>
</evidence>
<comment type="subcellular location">
    <subcellularLocation>
        <location evidence="1 8">Nucleus</location>
        <location evidence="1 8">Nucleolus</location>
    </subcellularLocation>
</comment>
<dbReference type="InterPro" id="IPR021133">
    <property type="entry name" value="HEAT_type_2"/>
</dbReference>
<dbReference type="InterPro" id="IPR012954">
    <property type="entry name" value="BP28_C_dom"/>
</dbReference>
<dbReference type="PANTHER" id="PTHR13457:SF1">
    <property type="entry name" value="HEAT REPEAT-CONTAINING PROTEIN 1"/>
    <property type="match status" value="1"/>
</dbReference>
<gene>
    <name evidence="10" type="ORF">DSTB1V02_LOCUS942</name>
</gene>
<dbReference type="PANTHER" id="PTHR13457">
    <property type="entry name" value="BAP28"/>
    <property type="match status" value="1"/>
</dbReference>
<evidence type="ECO:0000256" key="7">
    <source>
        <dbReference type="PROSITE-ProRule" id="PRU00103"/>
    </source>
</evidence>
<evidence type="ECO:0000256" key="3">
    <source>
        <dbReference type="ARBA" id="ARBA00022517"/>
    </source>
</evidence>
<evidence type="ECO:0000259" key="9">
    <source>
        <dbReference type="SMART" id="SM01036"/>
    </source>
</evidence>
<feature type="domain" description="BP28 C-terminal" evidence="9">
    <location>
        <begin position="1818"/>
        <end position="1960"/>
    </location>
</feature>
<sequence>MMATSLAQQLKRLAVPQTSLLSQDLRKASFLFDPNEAAALDRDVIFAIGVSGFEELIGLNPAFRGFEATLFSEASKTFQRAVQTSEDNKKLDKIINDFLLLLSPYFLLKPAHKALEWLVHRFYIHEFNKDGLLACILPYHDTRLFVRAVQMIHLEGQWAWLSPLGREGIPLSKQVLFNRCAADLDFLQLVCNSMRRLVKKHKKINPGVLQTAIGFYTTTLIGTIRECKKVKDTIVALLLPSVIQGLRSGLEDYVAGVYMVLAQLCRQTRLKTTFIDQLIQRIVMNLHPSLMEEAVALLCLLCQSQDFSVFPPDMLPVLLETEGIPKALEAISADFSVGPLLVSLLISIDLAADDGTHVQALARLVQSSRLPQHNAQTFIEKVLHCSGLAVKSMSDSTITAVKELLVSCEKRHPEAFDAAVTHCATPAHNVVLGRETVVRGDPNAQTDWFLRLHHPEAALRGEAVNRLIRAIRQGKVEEEGFVSRSLLSCLRDEEPLIVEKVLAMGELLLKFLEAATLLNEMKRLSCLHLRDRTWRVVSLKAVVLAMEHLSLDSLVFVLPFLLPAKEKHLSFIRPILDTPFAQKHPLLRGLSECISGVTELEKALWKILGQLAMNLSEMMSSSVDAFGKDVSETPEMHLQHLGILVLSRTVTALQVDQDDLLTLMQVIPSQGNEMSAWSKAWEVSGRTLLWTIKHSQRGSISEMLLHIALSSVAHALDARRPEQPDLEGVVTESCTPETKWLSIYLQLLHRVVALQAAKPESQLWRDAVSTVLKVGGGGPQQLQVLSLCWAADELCPNSGFRFHIPKSLKVMALRILSQLDAGVSSSALLASLLASLTSQAAIREAALACLQLLSKRLSENDPLKSLIGALLSKGSEIEGDPSHAAEVVAFQASFANVEGSPSKRTRKKDPKEALDALLSIVTDERAPLLIQIRIGLLHLLSSVHSKPILERLLPLLRQVLSKRLSPEEPEKWVLGVQESQLVKLIASRFCAPPVASVLDGDLLEEFHCLLRDSVTYLTGTQAGTESLARYLVSQLDDEFFGALSGEEIQLRVVSTLIDVTVQPGLPEVVLEVKKVLNKLPLCASLVTQELRRLSQLDLLVDAPQKRARRIQTMELKAIPETEASPSTNLNWRQKLTLFLEVLRSNRKIQDFHKLLSPLFGVLQKSLEWLHPGDQDEEVNSVEYIQDLLLSCIHAAVNALMGNKDKTDLSLESFHVELVVQVVRNAHNPQVFHQAFLLLSTAAELFPKKVLENMMGIFTFMGSTVLHFDDAYSFQVINRAIESIIPAALQSEKSQVAAAGILRVFVGAVADIPVHRRISIFTKLIETLNPEHSVWLLLLIFIEAHVLKESSSLSEVRVVEGPDTGRSDSSQLPWTFELALKVVTSQAPQCQLDAVAQCLHFLLSHPVEPEKSALLPSTPMRSPARKRVRQDSFSKTLKQDTIINLDQFTPKQFRHFQFASLKLLSALFATEGPITQVEKYDEEMSRTFRNFLEALLKWIDAAGQGLTGGSSDPASSRFWKAIVQKSCELLDKVTNLLPKDEFLPVVLPLLSHQQPFIRQKILEVLGIHLARPEFLESPGDVGPLLLALRPLVEPRKKGARKRKEGEEEDVSIIPQLALYALRLLCRLAGSQDLEFHQFVPVLNKMIEGGESIHPAVLGSALLCVAEIIRSAHLLFIPHINTLIPALLGILDSFTRRPAIQKTDLVLMSALAVVQRACIHIPAFLSPHLPDILFHVCILMGHAQGEDKKEDKGHRTSSDNPPSLSGRLKGICDSLCGTTMTGKLIPAIEGCYDRLKERGGSKPMAVLLGMLSVHLNSLDKIRIADNLQELTRFFIKVLNYRSETGAEPSCEEVEGGAIEAFLALLLKLSEQTFRPLFFRLYDWATRPDAPPLTDRMADCLKSLFVLFAGTFLKHAAGVLAKTKNAESLYFEDVSDPGGLTDRLLTVVVDTLSKVFIHDHEQFINEDRFNILLQPLTDQLENESSGAEERIRDHVVPCLGNLALAAGRDFLWKPLHYHILLKARHPSYHVRLHAIAASRAVMTKLGPDGLVLLPDAMPFYSELLEDEHVEVEEAAQRLIRDLETSLGEDLQQYF</sequence>
<dbReference type="InterPro" id="IPR016024">
    <property type="entry name" value="ARM-type_fold"/>
</dbReference>
<dbReference type="Pfam" id="PF23243">
    <property type="entry name" value="HEAT_HEATR1"/>
    <property type="match status" value="1"/>
</dbReference>
<evidence type="ECO:0000256" key="2">
    <source>
        <dbReference type="ARBA" id="ARBA00010559"/>
    </source>
</evidence>
<evidence type="ECO:0000256" key="6">
    <source>
        <dbReference type="ARBA" id="ARBA00023274"/>
    </source>
</evidence>
<dbReference type="Pfam" id="PF12397">
    <property type="entry name" value="U3snoRNP10"/>
    <property type="match status" value="1"/>
</dbReference>
<accession>A0A7R8WZ51</accession>